<reference evidence="4" key="1">
    <citation type="journal article" date="2019" name="Int. J. Syst. Evol. Microbiol.">
        <title>The Global Catalogue of Microorganisms (GCM) 10K type strain sequencing project: providing services to taxonomists for standard genome sequencing and annotation.</title>
        <authorList>
            <consortium name="The Broad Institute Genomics Platform"/>
            <consortium name="The Broad Institute Genome Sequencing Center for Infectious Disease"/>
            <person name="Wu L."/>
            <person name="Ma J."/>
        </authorList>
    </citation>
    <scope>NUCLEOTIDE SEQUENCE [LARGE SCALE GENOMIC DNA]</scope>
    <source>
        <strain evidence="4">CCUG 59778</strain>
    </source>
</reference>
<keyword evidence="4" id="KW-1185">Reference proteome</keyword>
<keyword evidence="1" id="KW-0472">Membrane</keyword>
<gene>
    <name evidence="3" type="ORF">ACFOZY_08405</name>
</gene>
<evidence type="ECO:0000259" key="2">
    <source>
        <dbReference type="Pfam" id="PF25842"/>
    </source>
</evidence>
<dbReference type="EMBL" id="JBHSEC010000014">
    <property type="protein sequence ID" value="MFC4410444.1"/>
    <property type="molecule type" value="Genomic_DNA"/>
</dbReference>
<comment type="caution">
    <text evidence="3">The sequence shown here is derived from an EMBL/GenBank/DDBJ whole genome shotgun (WGS) entry which is preliminary data.</text>
</comment>
<proteinExistence type="predicted"/>
<evidence type="ECO:0000313" key="3">
    <source>
        <dbReference type="EMBL" id="MFC4410444.1"/>
    </source>
</evidence>
<protein>
    <submittedName>
        <fullName evidence="3">NfeD family protein</fullName>
    </submittedName>
</protein>
<keyword evidence="1" id="KW-0812">Transmembrane</keyword>
<feature type="domain" description="Membrane protein NfeD2 N-terminal transmembrane" evidence="2">
    <location>
        <begin position="1"/>
        <end position="100"/>
    </location>
</feature>
<dbReference type="RefSeq" id="WP_378154289.1">
    <property type="nucleotide sequence ID" value="NZ_JBHSEC010000014.1"/>
</dbReference>
<keyword evidence="1" id="KW-1133">Transmembrane helix</keyword>
<organism evidence="3 4">
    <name type="scientific">Chungangia koreensis</name>
    <dbReference type="NCBI Taxonomy" id="752657"/>
    <lineage>
        <taxon>Bacteria</taxon>
        <taxon>Bacillati</taxon>
        <taxon>Bacillota</taxon>
        <taxon>Bacilli</taxon>
        <taxon>Lactobacillales</taxon>
        <taxon>Chungangia</taxon>
    </lineage>
</organism>
<dbReference type="Proteomes" id="UP001595817">
    <property type="component" value="Unassembled WGS sequence"/>
</dbReference>
<feature type="transmembrane region" description="Helical" evidence="1">
    <location>
        <begin position="71"/>
        <end position="94"/>
    </location>
</feature>
<accession>A0ABV8X5M1</accession>
<evidence type="ECO:0000256" key="1">
    <source>
        <dbReference type="SAM" id="Phobius"/>
    </source>
</evidence>
<sequence length="179" mass="19426">MEIFGIAMEQVYMYSLFGLAAIMILFLFFGDAVDGVGEGLAFLNPTVILSFLTFTSAAGFILEWLTSWNSLVILLIAAAVSAVLSVLLYFFVLLPLKSAEVSMAYTDESLAGQVAKVITPIPSDGFGEIVIETVNGLISKRATGLDNEEISYGSEVLVIEVKDGTFLVKEYEPFRILNS</sequence>
<feature type="transmembrane region" description="Helical" evidence="1">
    <location>
        <begin position="42"/>
        <end position="65"/>
    </location>
</feature>
<feature type="transmembrane region" description="Helical" evidence="1">
    <location>
        <begin position="12"/>
        <end position="30"/>
    </location>
</feature>
<evidence type="ECO:0000313" key="4">
    <source>
        <dbReference type="Proteomes" id="UP001595817"/>
    </source>
</evidence>
<dbReference type="Pfam" id="PF25842">
    <property type="entry name" value="NfeD_TM"/>
    <property type="match status" value="1"/>
</dbReference>
<name>A0ABV8X5M1_9LACT</name>
<dbReference type="InterPro" id="IPR058653">
    <property type="entry name" value="NfeD2_TM"/>
</dbReference>
<dbReference type="InterPro" id="IPR012340">
    <property type="entry name" value="NA-bd_OB-fold"/>
</dbReference>
<dbReference type="Gene3D" id="2.40.50.140">
    <property type="entry name" value="Nucleic acid-binding proteins"/>
    <property type="match status" value="1"/>
</dbReference>